<dbReference type="PROSITE" id="PS00923">
    <property type="entry name" value="ASP_GLU_RACEMASE_1"/>
    <property type="match status" value="1"/>
</dbReference>
<dbReference type="InterPro" id="IPR033134">
    <property type="entry name" value="Asp/Glu_racemase_AS_2"/>
</dbReference>
<dbReference type="Pfam" id="PF01177">
    <property type="entry name" value="Asp_Glu_race"/>
    <property type="match status" value="1"/>
</dbReference>
<dbReference type="NCBIfam" id="TIGR00067">
    <property type="entry name" value="glut_race"/>
    <property type="match status" value="1"/>
</dbReference>
<comment type="similarity">
    <text evidence="7">Belongs to the aspartate/glutamate racemases family.</text>
</comment>
<feature type="binding site" evidence="7">
    <location>
        <begin position="180"/>
        <end position="181"/>
    </location>
    <ligand>
        <name>substrate</name>
    </ligand>
</feature>
<dbReference type="GO" id="GO:0008881">
    <property type="term" value="F:glutamate racemase activity"/>
    <property type="evidence" value="ECO:0007669"/>
    <property type="project" value="UniProtKB-UniRule"/>
</dbReference>
<dbReference type="Proteomes" id="UP001165678">
    <property type="component" value="Unassembled WGS sequence"/>
</dbReference>
<reference evidence="8" key="1">
    <citation type="submission" date="2022-11" db="EMBL/GenBank/DDBJ databases">
        <title>Larsenimonas rhizosphaerae sp. nov., isolated from a tidal mudflat.</title>
        <authorList>
            <person name="Lee S.D."/>
            <person name="Kim I.S."/>
        </authorList>
    </citation>
    <scope>NUCLEOTIDE SEQUENCE</scope>
    <source>
        <strain evidence="8">GH2-1</strain>
    </source>
</reference>
<comment type="catalytic activity">
    <reaction evidence="1 7">
        <text>L-glutamate = D-glutamate</text>
        <dbReference type="Rhea" id="RHEA:12813"/>
        <dbReference type="ChEBI" id="CHEBI:29985"/>
        <dbReference type="ChEBI" id="CHEBI:29986"/>
        <dbReference type="EC" id="5.1.1.3"/>
    </reaction>
</comment>
<keyword evidence="3 7" id="KW-0133">Cell shape</keyword>
<accession>A0AA42CUG0</accession>
<keyword evidence="6 7" id="KW-0961">Cell wall biogenesis/degradation</keyword>
<dbReference type="HAMAP" id="MF_00258">
    <property type="entry name" value="Glu_racemase"/>
    <property type="match status" value="1"/>
</dbReference>
<comment type="pathway">
    <text evidence="7">Cell wall biogenesis; peptidoglycan biosynthesis.</text>
</comment>
<dbReference type="EC" id="5.1.1.3" evidence="2 7"/>
<dbReference type="GO" id="GO:0009252">
    <property type="term" value="P:peptidoglycan biosynthetic process"/>
    <property type="evidence" value="ECO:0007669"/>
    <property type="project" value="UniProtKB-UniRule"/>
</dbReference>
<evidence type="ECO:0000256" key="3">
    <source>
        <dbReference type="ARBA" id="ARBA00022960"/>
    </source>
</evidence>
<evidence type="ECO:0000313" key="9">
    <source>
        <dbReference type="Proteomes" id="UP001165678"/>
    </source>
</evidence>
<dbReference type="Gene3D" id="3.40.50.1860">
    <property type="match status" value="2"/>
</dbReference>
<comment type="function">
    <text evidence="7">Provides the (R)-glutamate required for cell wall biosynthesis.</text>
</comment>
<keyword evidence="9" id="KW-1185">Reference proteome</keyword>
<dbReference type="RefSeq" id="WP_265896382.1">
    <property type="nucleotide sequence ID" value="NZ_JAPIVE010000003.1"/>
</dbReference>
<dbReference type="InterPro" id="IPR001920">
    <property type="entry name" value="Asp/Glu_race"/>
</dbReference>
<dbReference type="EMBL" id="JAPIVE010000003">
    <property type="protein sequence ID" value="MCX2524647.1"/>
    <property type="molecule type" value="Genomic_DNA"/>
</dbReference>
<evidence type="ECO:0000256" key="2">
    <source>
        <dbReference type="ARBA" id="ARBA00013090"/>
    </source>
</evidence>
<dbReference type="PANTHER" id="PTHR21198">
    <property type="entry name" value="GLUTAMATE RACEMASE"/>
    <property type="match status" value="1"/>
</dbReference>
<dbReference type="InterPro" id="IPR015942">
    <property type="entry name" value="Asp/Glu/hydantoin_racemase"/>
</dbReference>
<proteinExistence type="inferred from homology"/>
<dbReference type="InterPro" id="IPR018187">
    <property type="entry name" value="Asp/Glu_racemase_AS_1"/>
</dbReference>
<dbReference type="PANTHER" id="PTHR21198:SF2">
    <property type="entry name" value="GLUTAMATE RACEMASE"/>
    <property type="match status" value="1"/>
</dbReference>
<protein>
    <recommendedName>
        <fullName evidence="2 7">Glutamate racemase</fullName>
        <ecNumber evidence="2 7">5.1.1.3</ecNumber>
    </recommendedName>
</protein>
<feature type="active site" description="Proton donor/acceptor" evidence="7">
    <location>
        <position position="179"/>
    </location>
</feature>
<keyword evidence="4 7" id="KW-0573">Peptidoglycan synthesis</keyword>
<evidence type="ECO:0000256" key="5">
    <source>
        <dbReference type="ARBA" id="ARBA00023235"/>
    </source>
</evidence>
<dbReference type="GO" id="GO:0008360">
    <property type="term" value="P:regulation of cell shape"/>
    <property type="evidence" value="ECO:0007669"/>
    <property type="project" value="UniProtKB-KW"/>
</dbReference>
<evidence type="ECO:0000256" key="1">
    <source>
        <dbReference type="ARBA" id="ARBA00001602"/>
    </source>
</evidence>
<comment type="caution">
    <text evidence="8">The sequence shown here is derived from an EMBL/GenBank/DDBJ whole genome shotgun (WGS) entry which is preliminary data.</text>
</comment>
<keyword evidence="5 7" id="KW-0413">Isomerase</keyword>
<name>A0AA42CUG0_9GAMM</name>
<organism evidence="8 9">
    <name type="scientific">Larsenimonas rhizosphaerae</name>
    <dbReference type="NCBI Taxonomy" id="2944682"/>
    <lineage>
        <taxon>Bacteria</taxon>
        <taxon>Pseudomonadati</taxon>
        <taxon>Pseudomonadota</taxon>
        <taxon>Gammaproteobacteria</taxon>
        <taxon>Oceanospirillales</taxon>
        <taxon>Halomonadaceae</taxon>
        <taxon>Larsenimonas</taxon>
    </lineage>
</organism>
<evidence type="ECO:0000256" key="6">
    <source>
        <dbReference type="ARBA" id="ARBA00023316"/>
    </source>
</evidence>
<evidence type="ECO:0000256" key="7">
    <source>
        <dbReference type="HAMAP-Rule" id="MF_00258"/>
    </source>
</evidence>
<feature type="binding site" evidence="7">
    <location>
        <begin position="36"/>
        <end position="37"/>
    </location>
    <ligand>
        <name>substrate</name>
    </ligand>
</feature>
<feature type="binding site" evidence="7">
    <location>
        <begin position="69"/>
        <end position="70"/>
    </location>
    <ligand>
        <name>substrate</name>
    </ligand>
</feature>
<dbReference type="PROSITE" id="PS00924">
    <property type="entry name" value="ASP_GLU_RACEMASE_2"/>
    <property type="match status" value="1"/>
</dbReference>
<evidence type="ECO:0000313" key="8">
    <source>
        <dbReference type="EMBL" id="MCX2524647.1"/>
    </source>
</evidence>
<feature type="binding site" evidence="7">
    <location>
        <begin position="4"/>
        <end position="5"/>
    </location>
    <ligand>
        <name>substrate</name>
    </ligand>
</feature>
<dbReference type="SUPFAM" id="SSF53681">
    <property type="entry name" value="Aspartate/glutamate racemase"/>
    <property type="match status" value="2"/>
</dbReference>
<evidence type="ECO:0000256" key="4">
    <source>
        <dbReference type="ARBA" id="ARBA00022984"/>
    </source>
</evidence>
<dbReference type="GO" id="GO:0071555">
    <property type="term" value="P:cell wall organization"/>
    <property type="evidence" value="ECO:0007669"/>
    <property type="project" value="UniProtKB-KW"/>
</dbReference>
<dbReference type="InterPro" id="IPR004391">
    <property type="entry name" value="Glu_race"/>
</dbReference>
<feature type="active site" description="Proton donor/acceptor" evidence="7">
    <location>
        <position position="68"/>
    </location>
</feature>
<gene>
    <name evidence="7 8" type="primary">murI</name>
    <name evidence="8" type="ORF">OQ287_10395</name>
</gene>
<sequence length="266" mass="28166">MVFDSGAGGLSVLDACRRTLPGCEWHYVCDNAALPYGIRDDDWLLARIEAVVTAALSVCHAQALVVACNTASTLALSSLRARLTVPVIGTVPAIKPAAHHAAGQPLALLATSATLGRCYTADLIKAFAGNSCVYRVDGDALVEVAEMRMAGERVSDAAIRSVAARLSDVMELSAVVLGCTHFPLILPLLTPLLPRTVRWFDSADAIARRLGTVLFDVMPGMPAATGGEAGPVRVWATAPRHSRLHRQCRYNGFDSPTGLNVPFPVP</sequence>
<dbReference type="AlphaFoldDB" id="A0AA42CUG0"/>